<feature type="compositionally biased region" description="Basic and acidic residues" evidence="1">
    <location>
        <begin position="104"/>
        <end position="119"/>
    </location>
</feature>
<name>A0A9Q9EFB3_9PEZI</name>
<dbReference type="AlphaFoldDB" id="A0A9Q9EFB3"/>
<reference evidence="2" key="1">
    <citation type="submission" date="2022-06" db="EMBL/GenBank/DDBJ databases">
        <title>Complete genome sequences of two strains of the flax pathogen Septoria linicola.</title>
        <authorList>
            <person name="Lapalu N."/>
            <person name="Simon A."/>
            <person name="Demenou B."/>
            <person name="Paumier D."/>
            <person name="Guillot M.-P."/>
            <person name="Gout L."/>
            <person name="Valade R."/>
        </authorList>
    </citation>
    <scope>NUCLEOTIDE SEQUENCE</scope>
    <source>
        <strain evidence="2">SE15195</strain>
    </source>
</reference>
<dbReference type="OrthoDB" id="410307at2759"/>
<feature type="region of interest" description="Disordered" evidence="1">
    <location>
        <begin position="15"/>
        <end position="61"/>
    </location>
</feature>
<accession>A0A9Q9EFB3</accession>
<gene>
    <name evidence="2" type="ORF">Slin15195_G003470</name>
</gene>
<evidence type="ECO:0000313" key="2">
    <source>
        <dbReference type="EMBL" id="USW47028.1"/>
    </source>
</evidence>
<dbReference type="Proteomes" id="UP001056384">
    <property type="component" value="Chromosome 1"/>
</dbReference>
<feature type="compositionally biased region" description="Acidic residues" evidence="1">
    <location>
        <begin position="322"/>
        <end position="357"/>
    </location>
</feature>
<feature type="region of interest" description="Disordered" evidence="1">
    <location>
        <begin position="104"/>
        <end position="143"/>
    </location>
</feature>
<evidence type="ECO:0000256" key="1">
    <source>
        <dbReference type="SAM" id="MobiDB-lite"/>
    </source>
</evidence>
<keyword evidence="3" id="KW-1185">Reference proteome</keyword>
<sequence length="375" mass="41430">MSEETELQAKIAALAGQINKHKRQPPLQETARHGGAVHNDSYHPRTTSRWSPYLQGGRPNFKPIKNRTLVLANAGCDTPKGDDRDTLTSPFVTSRAGTKAELMTKETYEREQRQRREYQQQRALKSGASAPQQSSHKTCGAGSSNQAARVLEFDGIKFELQADGAKLIRVADPGLSMKETPKKVTIADVNFLRTKSGNLAPVPLDPLAEIVTILPRSPFAKNTSRKGLVQQARAVIYPTNRTTTVCQRAHISFAATAQTVHAATPMFLTKGVECKRRHVFECPEYTNHGHCEARQKGLCMLPHVDRASTLRKAAKRQGNAGSEDDSDLSSDEEEQTNANEFDDDSDLDINMGADDDSHELTQQQDYVSFAPYSRA</sequence>
<proteinExistence type="predicted"/>
<organism evidence="2 3">
    <name type="scientific">Septoria linicola</name>
    <dbReference type="NCBI Taxonomy" id="215465"/>
    <lineage>
        <taxon>Eukaryota</taxon>
        <taxon>Fungi</taxon>
        <taxon>Dikarya</taxon>
        <taxon>Ascomycota</taxon>
        <taxon>Pezizomycotina</taxon>
        <taxon>Dothideomycetes</taxon>
        <taxon>Dothideomycetidae</taxon>
        <taxon>Mycosphaerellales</taxon>
        <taxon>Mycosphaerellaceae</taxon>
        <taxon>Septoria</taxon>
    </lineage>
</organism>
<protein>
    <submittedName>
        <fullName evidence="2">Uncharacterized protein</fullName>
    </submittedName>
</protein>
<feature type="compositionally biased region" description="Polar residues" evidence="1">
    <location>
        <begin position="129"/>
        <end position="143"/>
    </location>
</feature>
<evidence type="ECO:0000313" key="3">
    <source>
        <dbReference type="Proteomes" id="UP001056384"/>
    </source>
</evidence>
<dbReference type="EMBL" id="CP099418">
    <property type="protein sequence ID" value="USW47028.1"/>
    <property type="molecule type" value="Genomic_DNA"/>
</dbReference>
<feature type="region of interest" description="Disordered" evidence="1">
    <location>
        <begin position="310"/>
        <end position="375"/>
    </location>
</feature>